<keyword evidence="1 2" id="KW-0732">Signal</keyword>
<feature type="signal peptide" evidence="2">
    <location>
        <begin position="1"/>
        <end position="21"/>
    </location>
</feature>
<dbReference type="PANTHER" id="PTHR35936">
    <property type="entry name" value="MEMBRANE-BOUND LYTIC MUREIN TRANSGLYCOSYLASE F"/>
    <property type="match status" value="1"/>
</dbReference>
<dbReference type="InterPro" id="IPR001638">
    <property type="entry name" value="Solute-binding_3/MltF_N"/>
</dbReference>
<name>A0ABU1U453_9BACL</name>
<evidence type="ECO:0000256" key="1">
    <source>
        <dbReference type="ARBA" id="ARBA00022729"/>
    </source>
</evidence>
<feature type="domain" description="Solute-binding protein family 3/N-terminal" evidence="3">
    <location>
        <begin position="40"/>
        <end position="255"/>
    </location>
</feature>
<accession>A0ABU1U453</accession>
<sequence length="261" mass="28358">MNDLKKRVSILVVVLSMFLLAACGSSGSSDGGPELKNKGEFNYIVSGEFPPFSSVDKNGNLTGFDVAVGKAVAKELGLKPKPEKFKFHGAISAIKADRFDAAVASHTITDDRKKAVNFSEPYYYSGPVIFTRPDSDIKTKEDLKGKEVAVSKGSTYEKSAQDFTDNIKNYDSDATALRALSEGKHDAVITDAITGKQAIEKGFKIVEQEQLGTSEQAIAVKKEDKELLKAINKALKKLKEDGTLEKLSKKYIGADITKKPE</sequence>
<dbReference type="RefSeq" id="WP_310260895.1">
    <property type="nucleotide sequence ID" value="NZ_JAVDWA010000006.1"/>
</dbReference>
<evidence type="ECO:0000313" key="5">
    <source>
        <dbReference type="EMBL" id="MDR7074260.1"/>
    </source>
</evidence>
<feature type="domain" description="Ionotropic glutamate receptor C-terminal" evidence="4">
    <location>
        <begin position="42"/>
        <end position="254"/>
    </location>
</feature>
<dbReference type="Proteomes" id="UP001258181">
    <property type="component" value="Unassembled WGS sequence"/>
</dbReference>
<dbReference type="InterPro" id="IPR001320">
    <property type="entry name" value="Iontro_rcpt_C"/>
</dbReference>
<protein>
    <submittedName>
        <fullName evidence="5">Polar amino acid transport system substrate-binding protein</fullName>
    </submittedName>
</protein>
<feature type="chain" id="PRO_5047493922" evidence="2">
    <location>
        <begin position="22"/>
        <end position="261"/>
    </location>
</feature>
<gene>
    <name evidence="5" type="ORF">J2X07_003255</name>
</gene>
<dbReference type="Gene3D" id="3.40.190.10">
    <property type="entry name" value="Periplasmic binding protein-like II"/>
    <property type="match status" value="2"/>
</dbReference>
<comment type="caution">
    <text evidence="5">The sequence shown here is derived from an EMBL/GenBank/DDBJ whole genome shotgun (WGS) entry which is preliminary data.</text>
</comment>
<dbReference type="SMART" id="SM00062">
    <property type="entry name" value="PBPb"/>
    <property type="match status" value="1"/>
</dbReference>
<dbReference type="PROSITE" id="PS51257">
    <property type="entry name" value="PROKAR_LIPOPROTEIN"/>
    <property type="match status" value="1"/>
</dbReference>
<proteinExistence type="predicted"/>
<reference evidence="5 6" key="1">
    <citation type="submission" date="2023-07" db="EMBL/GenBank/DDBJ databases">
        <title>Sorghum-associated microbial communities from plants grown in Nebraska, USA.</title>
        <authorList>
            <person name="Schachtman D."/>
        </authorList>
    </citation>
    <scope>NUCLEOTIDE SEQUENCE [LARGE SCALE GENOMIC DNA]</scope>
    <source>
        <strain evidence="5 6">BE211</strain>
    </source>
</reference>
<dbReference type="Pfam" id="PF00497">
    <property type="entry name" value="SBP_bac_3"/>
    <property type="match status" value="1"/>
</dbReference>
<evidence type="ECO:0000259" key="3">
    <source>
        <dbReference type="SMART" id="SM00062"/>
    </source>
</evidence>
<keyword evidence="6" id="KW-1185">Reference proteome</keyword>
<dbReference type="SUPFAM" id="SSF53850">
    <property type="entry name" value="Periplasmic binding protein-like II"/>
    <property type="match status" value="1"/>
</dbReference>
<dbReference type="EMBL" id="JAVDWA010000006">
    <property type="protein sequence ID" value="MDR7074260.1"/>
    <property type="molecule type" value="Genomic_DNA"/>
</dbReference>
<dbReference type="PANTHER" id="PTHR35936:SF19">
    <property type="entry name" value="AMINO-ACID-BINDING PROTEIN YXEM-RELATED"/>
    <property type="match status" value="1"/>
</dbReference>
<dbReference type="SMART" id="SM00079">
    <property type="entry name" value="PBPe"/>
    <property type="match status" value="1"/>
</dbReference>
<evidence type="ECO:0000256" key="2">
    <source>
        <dbReference type="SAM" id="SignalP"/>
    </source>
</evidence>
<evidence type="ECO:0000259" key="4">
    <source>
        <dbReference type="SMART" id="SM00079"/>
    </source>
</evidence>
<evidence type="ECO:0000313" key="6">
    <source>
        <dbReference type="Proteomes" id="UP001258181"/>
    </source>
</evidence>
<organism evidence="5 6">
    <name type="scientific">Fictibacillus barbaricus</name>
    <dbReference type="NCBI Taxonomy" id="182136"/>
    <lineage>
        <taxon>Bacteria</taxon>
        <taxon>Bacillati</taxon>
        <taxon>Bacillota</taxon>
        <taxon>Bacilli</taxon>
        <taxon>Bacillales</taxon>
        <taxon>Fictibacillaceae</taxon>
        <taxon>Fictibacillus</taxon>
    </lineage>
</organism>